<reference evidence="2 3" key="1">
    <citation type="submission" date="2019-11" db="EMBL/GenBank/DDBJ databases">
        <title>Whole genome sequence of Oryza granulata.</title>
        <authorList>
            <person name="Li W."/>
        </authorList>
    </citation>
    <scope>NUCLEOTIDE SEQUENCE [LARGE SCALE GENOMIC DNA]</scope>
    <source>
        <strain evidence="3">cv. Menghai</strain>
        <tissue evidence="2">Leaf</tissue>
    </source>
</reference>
<proteinExistence type="predicted"/>
<sequence length="128" mass="13236">MDAPSEEVELPCLDDAGLLLPGVLALAPLPVAFAGLSTSPGPSPQQDGASLPTGRQTLAPNVQAAIAGLSSRVDPPPHGGGVPDKALAAAMTTTTVSPFYLTYERRPRPVIIHGQFALWLHSQDNPLP</sequence>
<evidence type="ECO:0000256" key="1">
    <source>
        <dbReference type="SAM" id="MobiDB-lite"/>
    </source>
</evidence>
<gene>
    <name evidence="2" type="ORF">E2562_003970</name>
</gene>
<comment type="caution">
    <text evidence="2">The sequence shown here is derived from an EMBL/GenBank/DDBJ whole genome shotgun (WGS) entry which is preliminary data.</text>
</comment>
<accession>A0A6G1BIG5</accession>
<feature type="compositionally biased region" description="Polar residues" evidence="1">
    <location>
        <begin position="37"/>
        <end position="56"/>
    </location>
</feature>
<evidence type="ECO:0000313" key="2">
    <source>
        <dbReference type="EMBL" id="KAF0887736.1"/>
    </source>
</evidence>
<dbReference type="EMBL" id="SPHZ02000012">
    <property type="protein sequence ID" value="KAF0887736.1"/>
    <property type="molecule type" value="Genomic_DNA"/>
</dbReference>
<dbReference type="AlphaFoldDB" id="A0A6G1BIG5"/>
<name>A0A6G1BIG5_9ORYZ</name>
<evidence type="ECO:0000313" key="3">
    <source>
        <dbReference type="Proteomes" id="UP000479710"/>
    </source>
</evidence>
<protein>
    <submittedName>
        <fullName evidence="2">Uncharacterized protein</fullName>
    </submittedName>
</protein>
<organism evidence="2 3">
    <name type="scientific">Oryza meyeriana var. granulata</name>
    <dbReference type="NCBI Taxonomy" id="110450"/>
    <lineage>
        <taxon>Eukaryota</taxon>
        <taxon>Viridiplantae</taxon>
        <taxon>Streptophyta</taxon>
        <taxon>Embryophyta</taxon>
        <taxon>Tracheophyta</taxon>
        <taxon>Spermatophyta</taxon>
        <taxon>Magnoliopsida</taxon>
        <taxon>Liliopsida</taxon>
        <taxon>Poales</taxon>
        <taxon>Poaceae</taxon>
        <taxon>BOP clade</taxon>
        <taxon>Oryzoideae</taxon>
        <taxon>Oryzeae</taxon>
        <taxon>Oryzinae</taxon>
        <taxon>Oryza</taxon>
        <taxon>Oryza meyeriana</taxon>
    </lineage>
</organism>
<feature type="region of interest" description="Disordered" evidence="1">
    <location>
        <begin position="35"/>
        <end position="56"/>
    </location>
</feature>
<keyword evidence="3" id="KW-1185">Reference proteome</keyword>
<dbReference type="Proteomes" id="UP000479710">
    <property type="component" value="Unassembled WGS sequence"/>
</dbReference>